<reference evidence="1" key="1">
    <citation type="submission" date="2022-02" db="EMBL/GenBank/DDBJ databases">
        <authorList>
            <person name="Henning P.M."/>
            <person name="McCubbin A.G."/>
            <person name="Shore J.S."/>
        </authorList>
    </citation>
    <scope>NUCLEOTIDE SEQUENCE</scope>
    <source>
        <strain evidence="1">F60SS</strain>
        <tissue evidence="1">Leaves</tissue>
    </source>
</reference>
<sequence>MLQLTNSHFHHLSVSYLQPPVWTLLYRSAVSVFRIEFRFLLFPTFINYVLLVPMVPCIRIEEAELVVFNQGSATISTLNVCMMLLPSINYQKF</sequence>
<evidence type="ECO:0000313" key="2">
    <source>
        <dbReference type="Proteomes" id="UP001141552"/>
    </source>
</evidence>
<gene>
    <name evidence="1" type="ORF">Tsubulata_029041</name>
</gene>
<dbReference type="EMBL" id="JAKUCV010000494">
    <property type="protein sequence ID" value="KAJ4849791.1"/>
    <property type="molecule type" value="Genomic_DNA"/>
</dbReference>
<comment type="caution">
    <text evidence="1">The sequence shown here is derived from an EMBL/GenBank/DDBJ whole genome shotgun (WGS) entry which is preliminary data.</text>
</comment>
<keyword evidence="2" id="KW-1185">Reference proteome</keyword>
<dbReference type="Proteomes" id="UP001141552">
    <property type="component" value="Unassembled WGS sequence"/>
</dbReference>
<reference evidence="1" key="2">
    <citation type="journal article" date="2023" name="Plants (Basel)">
        <title>Annotation of the Turnera subulata (Passifloraceae) Draft Genome Reveals the S-Locus Evolved after the Divergence of Turneroideae from Passifloroideae in a Stepwise Manner.</title>
        <authorList>
            <person name="Henning P.M."/>
            <person name="Roalson E.H."/>
            <person name="Mir W."/>
            <person name="McCubbin A.G."/>
            <person name="Shore J.S."/>
        </authorList>
    </citation>
    <scope>NUCLEOTIDE SEQUENCE</scope>
    <source>
        <strain evidence="1">F60SS</strain>
    </source>
</reference>
<proteinExistence type="predicted"/>
<evidence type="ECO:0000313" key="1">
    <source>
        <dbReference type="EMBL" id="KAJ4849791.1"/>
    </source>
</evidence>
<protein>
    <submittedName>
        <fullName evidence="1">Uncharacterized protein</fullName>
    </submittedName>
</protein>
<name>A0A9Q0GHB9_9ROSI</name>
<accession>A0A9Q0GHB9</accession>
<dbReference type="AlphaFoldDB" id="A0A9Q0GHB9"/>
<organism evidence="1 2">
    <name type="scientific">Turnera subulata</name>
    <dbReference type="NCBI Taxonomy" id="218843"/>
    <lineage>
        <taxon>Eukaryota</taxon>
        <taxon>Viridiplantae</taxon>
        <taxon>Streptophyta</taxon>
        <taxon>Embryophyta</taxon>
        <taxon>Tracheophyta</taxon>
        <taxon>Spermatophyta</taxon>
        <taxon>Magnoliopsida</taxon>
        <taxon>eudicotyledons</taxon>
        <taxon>Gunneridae</taxon>
        <taxon>Pentapetalae</taxon>
        <taxon>rosids</taxon>
        <taxon>fabids</taxon>
        <taxon>Malpighiales</taxon>
        <taxon>Passifloraceae</taxon>
        <taxon>Turnera</taxon>
    </lineage>
</organism>